<feature type="region of interest" description="Disordered" evidence="1">
    <location>
        <begin position="82"/>
        <end position="132"/>
    </location>
</feature>
<evidence type="ECO:0000256" key="1">
    <source>
        <dbReference type="SAM" id="MobiDB-lite"/>
    </source>
</evidence>
<keyword evidence="3" id="KW-1185">Reference proteome</keyword>
<protein>
    <submittedName>
        <fullName evidence="2">Uncharacterized protein</fullName>
    </submittedName>
</protein>
<gene>
    <name evidence="2" type="ORF">QJS04_geneDACA018520</name>
</gene>
<evidence type="ECO:0000313" key="2">
    <source>
        <dbReference type="EMBL" id="KAK1269904.1"/>
    </source>
</evidence>
<feature type="compositionally biased region" description="Basic and acidic residues" evidence="1">
    <location>
        <begin position="118"/>
        <end position="132"/>
    </location>
</feature>
<dbReference type="InterPro" id="IPR037690">
    <property type="entry name" value="FAM204A"/>
</dbReference>
<dbReference type="Proteomes" id="UP001179952">
    <property type="component" value="Unassembled WGS sequence"/>
</dbReference>
<dbReference type="AlphaFoldDB" id="A0AAV9B0U8"/>
<dbReference type="PANTHER" id="PTHR14386">
    <property type="entry name" value="PROTEIN FAM204A"/>
    <property type="match status" value="1"/>
</dbReference>
<dbReference type="EMBL" id="JAUJYN010000006">
    <property type="protein sequence ID" value="KAK1269904.1"/>
    <property type="molecule type" value="Genomic_DNA"/>
</dbReference>
<feature type="compositionally biased region" description="Polar residues" evidence="1">
    <location>
        <begin position="90"/>
        <end position="109"/>
    </location>
</feature>
<evidence type="ECO:0000313" key="3">
    <source>
        <dbReference type="Proteomes" id="UP001179952"/>
    </source>
</evidence>
<accession>A0AAV9B0U8</accession>
<sequence length="132" mass="14967">MDENVVIDNDERREAALAANPALGPDFQSSRVSKSQLDKFKELHNRRLQIKARSKRQRNSKGNAKVCNTTLKFVNEKDETLTTAPGDANISASEPNNCLMDSNQAGPSTTKKRQKLHWGLDTRERWERKANM</sequence>
<reference evidence="2" key="1">
    <citation type="journal article" date="2023" name="Nat. Commun.">
        <title>Diploid and tetraploid genomes of Acorus and the evolution of monocots.</title>
        <authorList>
            <person name="Ma L."/>
            <person name="Liu K.W."/>
            <person name="Li Z."/>
            <person name="Hsiao Y.Y."/>
            <person name="Qi Y."/>
            <person name="Fu T."/>
            <person name="Tang G.D."/>
            <person name="Zhang D."/>
            <person name="Sun W.H."/>
            <person name="Liu D.K."/>
            <person name="Li Y."/>
            <person name="Chen G.Z."/>
            <person name="Liu X.D."/>
            <person name="Liao X.Y."/>
            <person name="Jiang Y.T."/>
            <person name="Yu X."/>
            <person name="Hao Y."/>
            <person name="Huang J."/>
            <person name="Zhao X.W."/>
            <person name="Ke S."/>
            <person name="Chen Y.Y."/>
            <person name="Wu W.L."/>
            <person name="Hsu J.L."/>
            <person name="Lin Y.F."/>
            <person name="Huang M.D."/>
            <person name="Li C.Y."/>
            <person name="Huang L."/>
            <person name="Wang Z.W."/>
            <person name="Zhao X."/>
            <person name="Zhong W.Y."/>
            <person name="Peng D.H."/>
            <person name="Ahmad S."/>
            <person name="Lan S."/>
            <person name="Zhang J.S."/>
            <person name="Tsai W.C."/>
            <person name="Van de Peer Y."/>
            <person name="Liu Z.J."/>
        </authorList>
    </citation>
    <scope>NUCLEOTIDE SEQUENCE</scope>
    <source>
        <strain evidence="2">SCP</strain>
    </source>
</reference>
<comment type="caution">
    <text evidence="2">The sequence shown here is derived from an EMBL/GenBank/DDBJ whole genome shotgun (WGS) entry which is preliminary data.</text>
</comment>
<organism evidence="2 3">
    <name type="scientific">Acorus gramineus</name>
    <name type="common">Dwarf sweet flag</name>
    <dbReference type="NCBI Taxonomy" id="55184"/>
    <lineage>
        <taxon>Eukaryota</taxon>
        <taxon>Viridiplantae</taxon>
        <taxon>Streptophyta</taxon>
        <taxon>Embryophyta</taxon>
        <taxon>Tracheophyta</taxon>
        <taxon>Spermatophyta</taxon>
        <taxon>Magnoliopsida</taxon>
        <taxon>Liliopsida</taxon>
        <taxon>Acoraceae</taxon>
        <taxon>Acorus</taxon>
    </lineage>
</organism>
<reference evidence="2" key="2">
    <citation type="submission" date="2023-06" db="EMBL/GenBank/DDBJ databases">
        <authorList>
            <person name="Ma L."/>
            <person name="Liu K.-W."/>
            <person name="Li Z."/>
            <person name="Hsiao Y.-Y."/>
            <person name="Qi Y."/>
            <person name="Fu T."/>
            <person name="Tang G."/>
            <person name="Zhang D."/>
            <person name="Sun W.-H."/>
            <person name="Liu D.-K."/>
            <person name="Li Y."/>
            <person name="Chen G.-Z."/>
            <person name="Liu X.-D."/>
            <person name="Liao X.-Y."/>
            <person name="Jiang Y.-T."/>
            <person name="Yu X."/>
            <person name="Hao Y."/>
            <person name="Huang J."/>
            <person name="Zhao X.-W."/>
            <person name="Ke S."/>
            <person name="Chen Y.-Y."/>
            <person name="Wu W.-L."/>
            <person name="Hsu J.-L."/>
            <person name="Lin Y.-F."/>
            <person name="Huang M.-D."/>
            <person name="Li C.-Y."/>
            <person name="Huang L."/>
            <person name="Wang Z.-W."/>
            <person name="Zhao X."/>
            <person name="Zhong W.-Y."/>
            <person name="Peng D.-H."/>
            <person name="Ahmad S."/>
            <person name="Lan S."/>
            <person name="Zhang J.-S."/>
            <person name="Tsai W.-C."/>
            <person name="Van De Peer Y."/>
            <person name="Liu Z.-J."/>
        </authorList>
    </citation>
    <scope>NUCLEOTIDE SEQUENCE</scope>
    <source>
        <strain evidence="2">SCP</strain>
        <tissue evidence="2">Leaves</tissue>
    </source>
</reference>
<dbReference type="PANTHER" id="PTHR14386:SF2">
    <property type="entry name" value="PROTEIN FAM204A"/>
    <property type="match status" value="1"/>
</dbReference>
<name>A0AAV9B0U8_ACOGR</name>
<proteinExistence type="predicted"/>